<evidence type="ECO:0000259" key="1">
    <source>
        <dbReference type="PROSITE" id="PS51352"/>
    </source>
</evidence>
<dbReference type="InterPro" id="IPR036249">
    <property type="entry name" value="Thioredoxin-like_sf"/>
</dbReference>
<evidence type="ECO:0000313" key="3">
    <source>
        <dbReference type="EMBL" id="KAK8842644.1"/>
    </source>
</evidence>
<proteinExistence type="predicted"/>
<reference evidence="3 4" key="1">
    <citation type="submission" date="2024-04" db="EMBL/GenBank/DDBJ databases">
        <title>Tritrichomonas musculus Genome.</title>
        <authorList>
            <person name="Alves-Ferreira E."/>
            <person name="Grigg M."/>
            <person name="Lorenzi H."/>
            <person name="Galac M."/>
        </authorList>
    </citation>
    <scope>NUCLEOTIDE SEQUENCE [LARGE SCALE GENOMIC DNA]</scope>
    <source>
        <strain evidence="3 4">EAF2021</strain>
    </source>
</reference>
<gene>
    <name evidence="2" type="ORF">M9Y10_018056</name>
    <name evidence="3" type="ORF">M9Y10_025504</name>
</gene>
<evidence type="ECO:0000313" key="4">
    <source>
        <dbReference type="Proteomes" id="UP001470230"/>
    </source>
</evidence>
<comment type="caution">
    <text evidence="3">The sequence shown here is derived from an EMBL/GenBank/DDBJ whole genome shotgun (WGS) entry which is preliminary data.</text>
</comment>
<name>A0ABR2H8X0_9EUKA</name>
<dbReference type="SUPFAM" id="SSF52833">
    <property type="entry name" value="Thioredoxin-like"/>
    <property type="match status" value="1"/>
</dbReference>
<dbReference type="InterPro" id="IPR050620">
    <property type="entry name" value="Thioredoxin_H-type-like"/>
</dbReference>
<dbReference type="Proteomes" id="UP001470230">
    <property type="component" value="Unassembled WGS sequence"/>
</dbReference>
<dbReference type="EMBL" id="JAPFFF010000037">
    <property type="protein sequence ID" value="KAK8842644.1"/>
    <property type="molecule type" value="Genomic_DNA"/>
</dbReference>
<dbReference type="Gene3D" id="3.40.30.10">
    <property type="entry name" value="Glutaredoxin"/>
    <property type="match status" value="1"/>
</dbReference>
<dbReference type="PRINTS" id="PR00421">
    <property type="entry name" value="THIOREDOXIN"/>
</dbReference>
<organism evidence="3 4">
    <name type="scientific">Tritrichomonas musculus</name>
    <dbReference type="NCBI Taxonomy" id="1915356"/>
    <lineage>
        <taxon>Eukaryota</taxon>
        <taxon>Metamonada</taxon>
        <taxon>Parabasalia</taxon>
        <taxon>Tritrichomonadida</taxon>
        <taxon>Tritrichomonadidae</taxon>
        <taxon>Tritrichomonas</taxon>
    </lineage>
</organism>
<dbReference type="CDD" id="cd02947">
    <property type="entry name" value="TRX_family"/>
    <property type="match status" value="1"/>
</dbReference>
<dbReference type="PANTHER" id="PTHR10438:SF468">
    <property type="entry name" value="THIOREDOXIN-1-RELATED"/>
    <property type="match status" value="1"/>
</dbReference>
<accession>A0ABR2H8X0</accession>
<dbReference type="Pfam" id="PF00085">
    <property type="entry name" value="Thioredoxin"/>
    <property type="match status" value="1"/>
</dbReference>
<keyword evidence="4" id="KW-1185">Reference proteome</keyword>
<dbReference type="PROSITE" id="PS51352">
    <property type="entry name" value="THIOREDOXIN_2"/>
    <property type="match status" value="1"/>
</dbReference>
<dbReference type="EMBL" id="JAPFFF010000228">
    <property type="protein sequence ID" value="KAK8835141.1"/>
    <property type="molecule type" value="Genomic_DNA"/>
</dbReference>
<feature type="domain" description="Thioredoxin" evidence="1">
    <location>
        <begin position="1"/>
        <end position="115"/>
    </location>
</feature>
<dbReference type="InterPro" id="IPR013766">
    <property type="entry name" value="Thioredoxin_domain"/>
</dbReference>
<sequence length="115" mass="12749">MSESNITHFKGNTKDLKDLITKTAGLVVVDFFADWCQPCKLLGSALPKIAADYPNVKFLKTNIDEHPDLADDFSVMSIPNIKFFKNGEKEDPLDPVATVVGADVGKIRKNLEVFH</sequence>
<dbReference type="PANTHER" id="PTHR10438">
    <property type="entry name" value="THIOREDOXIN"/>
    <property type="match status" value="1"/>
</dbReference>
<protein>
    <recommendedName>
        <fullName evidence="1">Thioredoxin domain-containing protein</fullName>
    </recommendedName>
</protein>
<evidence type="ECO:0000313" key="2">
    <source>
        <dbReference type="EMBL" id="KAK8835141.1"/>
    </source>
</evidence>